<dbReference type="Proteomes" id="UP000018320">
    <property type="component" value="Unassembled WGS sequence"/>
</dbReference>
<gene>
    <name evidence="13" type="ORF">DHA2_152938</name>
</gene>
<evidence type="ECO:0000256" key="1">
    <source>
        <dbReference type="ARBA" id="ARBA00000077"/>
    </source>
</evidence>
<dbReference type="EMBL" id="AHGT01000040">
    <property type="protein sequence ID" value="ESU36747.1"/>
    <property type="molecule type" value="Genomic_DNA"/>
</dbReference>
<dbReference type="GO" id="GO:0046872">
    <property type="term" value="F:metal ion binding"/>
    <property type="evidence" value="ECO:0007669"/>
    <property type="project" value="UniProtKB-KW"/>
</dbReference>
<dbReference type="GO" id="GO:0003676">
    <property type="term" value="F:nucleic acid binding"/>
    <property type="evidence" value="ECO:0007669"/>
    <property type="project" value="InterPro"/>
</dbReference>
<evidence type="ECO:0000259" key="12">
    <source>
        <dbReference type="PROSITE" id="PS50879"/>
    </source>
</evidence>
<dbReference type="PANTHER" id="PTHR10642">
    <property type="entry name" value="RIBONUCLEASE H1"/>
    <property type="match status" value="1"/>
</dbReference>
<keyword evidence="10" id="KW-0460">Magnesium</keyword>
<feature type="domain" description="RNase H type-1" evidence="12">
    <location>
        <begin position="209"/>
        <end position="359"/>
    </location>
</feature>
<comment type="subunit">
    <text evidence="4">Monomer.</text>
</comment>
<organism evidence="13 14">
    <name type="scientific">Giardia intestinalis</name>
    <name type="common">Giardia lamblia</name>
    <dbReference type="NCBI Taxonomy" id="5741"/>
    <lineage>
        <taxon>Eukaryota</taxon>
        <taxon>Metamonada</taxon>
        <taxon>Diplomonadida</taxon>
        <taxon>Hexamitidae</taxon>
        <taxon>Giardiinae</taxon>
        <taxon>Giardia</taxon>
    </lineage>
</organism>
<keyword evidence="8" id="KW-0255">Endonuclease</keyword>
<dbReference type="PROSITE" id="PS50879">
    <property type="entry name" value="RNASE_H_1"/>
    <property type="match status" value="1"/>
</dbReference>
<feature type="chain" id="PRO_5004751601" description="ribonuclease H" evidence="11">
    <location>
        <begin position="19"/>
        <end position="369"/>
    </location>
</feature>
<keyword evidence="7" id="KW-0479">Metal-binding</keyword>
<evidence type="ECO:0000256" key="7">
    <source>
        <dbReference type="ARBA" id="ARBA00022723"/>
    </source>
</evidence>
<keyword evidence="11" id="KW-0732">Signal</keyword>
<evidence type="ECO:0000256" key="2">
    <source>
        <dbReference type="ARBA" id="ARBA00001946"/>
    </source>
</evidence>
<dbReference type="VEuPathDB" id="GiardiaDB:DHA2_152938"/>
<keyword evidence="9" id="KW-0378">Hydrolase</keyword>
<dbReference type="GO" id="GO:0004523">
    <property type="term" value="F:RNA-DNA hybrid ribonuclease activity"/>
    <property type="evidence" value="ECO:0007669"/>
    <property type="project" value="UniProtKB-EC"/>
</dbReference>
<dbReference type="VEuPathDB" id="GiardiaDB:GL50803_0034134"/>
<dbReference type="GO" id="GO:0043137">
    <property type="term" value="P:DNA replication, removal of RNA primer"/>
    <property type="evidence" value="ECO:0007669"/>
    <property type="project" value="TreeGrafter"/>
</dbReference>
<protein>
    <recommendedName>
        <fullName evidence="5">ribonuclease H</fullName>
        <ecNumber evidence="5">3.1.26.4</ecNumber>
    </recommendedName>
</protein>
<dbReference type="SUPFAM" id="SSF53098">
    <property type="entry name" value="Ribonuclease H-like"/>
    <property type="match status" value="1"/>
</dbReference>
<evidence type="ECO:0000256" key="10">
    <source>
        <dbReference type="ARBA" id="ARBA00022842"/>
    </source>
</evidence>
<dbReference type="InterPro" id="IPR012337">
    <property type="entry name" value="RNaseH-like_sf"/>
</dbReference>
<dbReference type="Pfam" id="PF00075">
    <property type="entry name" value="RNase_H"/>
    <property type="match status" value="1"/>
</dbReference>
<keyword evidence="6" id="KW-0540">Nuclease</keyword>
<dbReference type="InterPro" id="IPR050092">
    <property type="entry name" value="RNase_H"/>
</dbReference>
<name>V6TEF1_GIAIN</name>
<dbReference type="PANTHER" id="PTHR10642:SF26">
    <property type="entry name" value="RIBONUCLEASE H1"/>
    <property type="match status" value="1"/>
</dbReference>
<proteinExistence type="inferred from homology"/>
<sequence>MFFSAAFLAVASIRPLSMDPAAESVYAARGSSNVIYIGYSWNYVKQLVSGVSGLTVKKFRTPDEPFSSGWYKDIDPEHVKIRAKDKSVKVSKGSSRDKKANILPSKRKSKTTTLHDAVRLFTEPAAPVSYDMFYGKSAADLVDMAKVLAPDTHFKFLEESTNGYPRDYLARYTEAKLHMEATERAWKENPASANSVTRAGTNSSLSDSGTPDYVAFTDGGSTPSAGGPGGWGCLLFNATEMHVFARSYKSTTNNRMELRGILCALLNVPQGSVLHIYSDSQYAINCCRVWLTQWKKKGLLCPQNPNRKDIINAKPLNKDLLLWIYAEMQSRIVKFVYVKGHSGNSLNDFVDGLCYLGRRKQAPEYDDVY</sequence>
<evidence type="ECO:0000313" key="14">
    <source>
        <dbReference type="Proteomes" id="UP000018320"/>
    </source>
</evidence>
<comment type="catalytic activity">
    <reaction evidence="1">
        <text>Endonucleolytic cleavage to 5'-phosphomonoester.</text>
        <dbReference type="EC" id="3.1.26.4"/>
    </reaction>
</comment>
<accession>V6TEF1</accession>
<evidence type="ECO:0000256" key="8">
    <source>
        <dbReference type="ARBA" id="ARBA00022759"/>
    </source>
</evidence>
<comment type="caution">
    <text evidence="13">The sequence shown here is derived from an EMBL/GenBank/DDBJ whole genome shotgun (WGS) entry which is preliminary data.</text>
</comment>
<evidence type="ECO:0000256" key="4">
    <source>
        <dbReference type="ARBA" id="ARBA00011245"/>
    </source>
</evidence>
<evidence type="ECO:0000256" key="3">
    <source>
        <dbReference type="ARBA" id="ARBA00005300"/>
    </source>
</evidence>
<evidence type="ECO:0000256" key="11">
    <source>
        <dbReference type="SAM" id="SignalP"/>
    </source>
</evidence>
<comment type="cofactor">
    <cofactor evidence="2">
        <name>Mg(2+)</name>
        <dbReference type="ChEBI" id="CHEBI:18420"/>
    </cofactor>
</comment>
<dbReference type="EC" id="3.1.26.4" evidence="5"/>
<feature type="signal peptide" evidence="11">
    <location>
        <begin position="1"/>
        <end position="18"/>
    </location>
</feature>
<dbReference type="VEuPathDB" id="GiardiaDB:QR46_2200"/>
<reference evidence="13 14" key="2">
    <citation type="journal article" date="2013" name="Genome Biol. Evol.">
        <title>Genome sequencing of Giardia lamblia genotypes A2 and B isolates (DH and GS) and comparative analysis with the genomes of genotypes A1 and E (WB and Pig).</title>
        <authorList>
            <person name="Adam R.D."/>
            <person name="Dahlstrom E.W."/>
            <person name="Martens C.A."/>
            <person name="Bruno D.P."/>
            <person name="Barbian K.D."/>
            <person name="Ricklefs S.M."/>
            <person name="Hernandez M.M."/>
            <person name="Narla N.P."/>
            <person name="Patel R.B."/>
            <person name="Porcella S.F."/>
            <person name="Nash T.E."/>
        </authorList>
    </citation>
    <scope>NUCLEOTIDE SEQUENCE [LARGE SCALE GENOMIC DNA]</scope>
    <source>
        <strain evidence="13 14">DH</strain>
    </source>
</reference>
<dbReference type="InterPro" id="IPR022892">
    <property type="entry name" value="RNaseHI"/>
</dbReference>
<dbReference type="InterPro" id="IPR036397">
    <property type="entry name" value="RNaseH_sf"/>
</dbReference>
<evidence type="ECO:0000256" key="5">
    <source>
        <dbReference type="ARBA" id="ARBA00012180"/>
    </source>
</evidence>
<dbReference type="AlphaFoldDB" id="V6TEF1"/>
<dbReference type="Gene3D" id="3.30.420.10">
    <property type="entry name" value="Ribonuclease H-like superfamily/Ribonuclease H"/>
    <property type="match status" value="1"/>
</dbReference>
<evidence type="ECO:0000256" key="9">
    <source>
        <dbReference type="ARBA" id="ARBA00022801"/>
    </source>
</evidence>
<reference evidence="14" key="1">
    <citation type="submission" date="2012-02" db="EMBL/GenBank/DDBJ databases">
        <title>Genome sequencing of Giardia lamblia Genotypes A2 and B isolates (DH and GS) and comparative analysis with the genomes of Genotypes A1 and E (WB and Pig).</title>
        <authorList>
            <person name="Adam R."/>
            <person name="Dahlstrom E."/>
            <person name="Martens C."/>
            <person name="Bruno D."/>
            <person name="Barbian K."/>
            <person name="Porcella S.F."/>
            <person name="Nash T."/>
        </authorList>
    </citation>
    <scope>NUCLEOTIDE SEQUENCE</scope>
    <source>
        <strain evidence="14">DH</strain>
    </source>
</reference>
<dbReference type="InterPro" id="IPR002156">
    <property type="entry name" value="RNaseH_domain"/>
</dbReference>
<dbReference type="CDD" id="cd09278">
    <property type="entry name" value="RNase_HI_prokaryote_like"/>
    <property type="match status" value="1"/>
</dbReference>
<evidence type="ECO:0000313" key="13">
    <source>
        <dbReference type="EMBL" id="ESU36747.1"/>
    </source>
</evidence>
<dbReference type="VEuPathDB" id="GiardiaDB:GL50581_2368"/>
<evidence type="ECO:0000256" key="6">
    <source>
        <dbReference type="ARBA" id="ARBA00022722"/>
    </source>
</evidence>
<comment type="similarity">
    <text evidence="3">Belongs to the RNase H family.</text>
</comment>